<accession>A0A3F2RR80</accession>
<dbReference type="Proteomes" id="UP000284657">
    <property type="component" value="Unassembled WGS sequence"/>
</dbReference>
<dbReference type="EMBL" id="MBAD02000684">
    <property type="protein sequence ID" value="RLN64039.1"/>
    <property type="molecule type" value="Genomic_DNA"/>
</dbReference>
<protein>
    <submittedName>
        <fullName evidence="2">Uncharacterized protein</fullName>
    </submittedName>
</protein>
<organism evidence="2 4">
    <name type="scientific">Phytophthora kernoviae</name>
    <dbReference type="NCBI Taxonomy" id="325452"/>
    <lineage>
        <taxon>Eukaryota</taxon>
        <taxon>Sar</taxon>
        <taxon>Stramenopiles</taxon>
        <taxon>Oomycota</taxon>
        <taxon>Peronosporomycetes</taxon>
        <taxon>Peronosporales</taxon>
        <taxon>Peronosporaceae</taxon>
        <taxon>Phytophthora</taxon>
    </lineage>
</organism>
<evidence type="ECO:0000256" key="1">
    <source>
        <dbReference type="SAM" id="MobiDB-lite"/>
    </source>
</evidence>
<comment type="caution">
    <text evidence="2">The sequence shown here is derived from an EMBL/GenBank/DDBJ whole genome shotgun (WGS) entry which is preliminary data.</text>
</comment>
<gene>
    <name evidence="3" type="ORF">BBJ29_005804</name>
    <name evidence="2" type="ORF">BBP00_00004902</name>
</gene>
<evidence type="ECO:0000313" key="3">
    <source>
        <dbReference type="EMBL" id="RLN64039.1"/>
    </source>
</evidence>
<evidence type="ECO:0000313" key="2">
    <source>
        <dbReference type="EMBL" id="RLN62220.1"/>
    </source>
</evidence>
<name>A0A3F2RR80_9STRA</name>
<dbReference type="OrthoDB" id="10410075at2759"/>
<sequence>MEWIDGAVYVVELPSREHGNYVDYRPLYEPDADLWLSSFDSEPVDHVSRRRGWPQSRQNAAVESPNGIRHLTHDVMAIWAIAAFDITVVRDWPELADTPDIPYGDGCPIDAPDRENDDRENPRAAGPLAFFEYSDDGVGTGVEFGVDLEYNDLGVSVVAFDFDLDCLE</sequence>
<dbReference type="Proteomes" id="UP000277300">
    <property type="component" value="Unassembled WGS sequence"/>
</dbReference>
<proteinExistence type="predicted"/>
<evidence type="ECO:0000313" key="5">
    <source>
        <dbReference type="Proteomes" id="UP000284657"/>
    </source>
</evidence>
<feature type="region of interest" description="Disordered" evidence="1">
    <location>
        <begin position="101"/>
        <end position="124"/>
    </location>
</feature>
<feature type="compositionally biased region" description="Basic and acidic residues" evidence="1">
    <location>
        <begin position="111"/>
        <end position="122"/>
    </location>
</feature>
<evidence type="ECO:0000313" key="4">
    <source>
        <dbReference type="Proteomes" id="UP000277300"/>
    </source>
</evidence>
<dbReference type="AlphaFoldDB" id="A0A3F2RR80"/>
<reference evidence="4 5" key="1">
    <citation type="submission" date="2018-07" db="EMBL/GenBank/DDBJ databases">
        <title>Genome sequencing of oomycete isolates from Chile give support for New Zealand origin for Phytophthora kernoviae and make available the first Nothophytophthora sp. genome.</title>
        <authorList>
            <person name="Studholme D.J."/>
            <person name="Sanfuentes E."/>
            <person name="Panda P."/>
            <person name="Hill R."/>
            <person name="Sambles C."/>
            <person name="Grant M."/>
            <person name="Williams N.M."/>
            <person name="Mcdougal R.L."/>
        </authorList>
    </citation>
    <scope>NUCLEOTIDE SEQUENCE [LARGE SCALE GENOMIC DNA]</scope>
    <source>
        <strain evidence="2">Chile6</strain>
        <strain evidence="3">Chile7</strain>
    </source>
</reference>
<dbReference type="EMBL" id="MBDO02000129">
    <property type="protein sequence ID" value="RLN62220.1"/>
    <property type="molecule type" value="Genomic_DNA"/>
</dbReference>